<protein>
    <submittedName>
        <fullName evidence="1">Uncharacterized protein</fullName>
    </submittedName>
</protein>
<evidence type="ECO:0000313" key="1">
    <source>
        <dbReference type="EMBL" id="WAR06595.1"/>
    </source>
</evidence>
<organism evidence="1 2">
    <name type="scientific">Mya arenaria</name>
    <name type="common">Soft-shell clam</name>
    <dbReference type="NCBI Taxonomy" id="6604"/>
    <lineage>
        <taxon>Eukaryota</taxon>
        <taxon>Metazoa</taxon>
        <taxon>Spiralia</taxon>
        <taxon>Lophotrochozoa</taxon>
        <taxon>Mollusca</taxon>
        <taxon>Bivalvia</taxon>
        <taxon>Autobranchia</taxon>
        <taxon>Heteroconchia</taxon>
        <taxon>Euheterodonta</taxon>
        <taxon>Imparidentia</taxon>
        <taxon>Neoheterodontei</taxon>
        <taxon>Myida</taxon>
        <taxon>Myoidea</taxon>
        <taxon>Myidae</taxon>
        <taxon>Mya</taxon>
    </lineage>
</organism>
<sequence length="92" mass="10505">MNRENIWTTEGQIGWHMLKPAVCPQGTVKRTLSSHPVTLDQPDGFHIYPEWSTLEVTLLTVLSKHHRKVQTRETIADVISYTSSAYSTGRRL</sequence>
<proteinExistence type="predicted"/>
<dbReference type="Proteomes" id="UP001164746">
    <property type="component" value="Chromosome 5"/>
</dbReference>
<keyword evidence="2" id="KW-1185">Reference proteome</keyword>
<evidence type="ECO:0000313" key="2">
    <source>
        <dbReference type="Proteomes" id="UP001164746"/>
    </source>
</evidence>
<gene>
    <name evidence="1" type="ORF">MAR_021964</name>
</gene>
<reference evidence="1" key="1">
    <citation type="submission" date="2022-11" db="EMBL/GenBank/DDBJ databases">
        <title>Centuries of genome instability and evolution in soft-shell clam transmissible cancer (bioRxiv).</title>
        <authorList>
            <person name="Hart S.F.M."/>
            <person name="Yonemitsu M.A."/>
            <person name="Giersch R.M."/>
            <person name="Beal B.F."/>
            <person name="Arriagada G."/>
            <person name="Davis B.W."/>
            <person name="Ostrander E.A."/>
            <person name="Goff S.P."/>
            <person name="Metzger M.J."/>
        </authorList>
    </citation>
    <scope>NUCLEOTIDE SEQUENCE</scope>
    <source>
        <strain evidence="1">MELC-2E11</strain>
        <tissue evidence="1">Siphon/mantle</tissue>
    </source>
</reference>
<accession>A0ABY7EC44</accession>
<dbReference type="EMBL" id="CP111016">
    <property type="protein sequence ID" value="WAR06595.1"/>
    <property type="molecule type" value="Genomic_DNA"/>
</dbReference>
<name>A0ABY7EC44_MYAAR</name>